<dbReference type="Pfam" id="PF01551">
    <property type="entry name" value="Peptidase_M23"/>
    <property type="match status" value="1"/>
</dbReference>
<reference evidence="4 5" key="1">
    <citation type="submission" date="2019-03" db="EMBL/GenBank/DDBJ databases">
        <title>Sequencing the genomes of 1000 actinobacteria strains.</title>
        <authorList>
            <person name="Klenk H.-P."/>
        </authorList>
    </citation>
    <scope>NUCLEOTIDE SEQUENCE [LARGE SCALE GENOMIC DNA]</scope>
    <source>
        <strain evidence="4 5">DSM 18936</strain>
    </source>
</reference>
<dbReference type="InterPro" id="IPR011055">
    <property type="entry name" value="Dup_hybrid_motif"/>
</dbReference>
<dbReference type="Proteomes" id="UP000294558">
    <property type="component" value="Unassembled WGS sequence"/>
</dbReference>
<evidence type="ECO:0000256" key="1">
    <source>
        <dbReference type="SAM" id="MobiDB-lite"/>
    </source>
</evidence>
<dbReference type="InterPro" id="IPR002477">
    <property type="entry name" value="Peptidoglycan-bd-like"/>
</dbReference>
<feature type="domain" description="Peptidoglycan binding-like" evidence="2">
    <location>
        <begin position="466"/>
        <end position="523"/>
    </location>
</feature>
<feature type="region of interest" description="Disordered" evidence="1">
    <location>
        <begin position="274"/>
        <end position="299"/>
    </location>
</feature>
<feature type="region of interest" description="Disordered" evidence="1">
    <location>
        <begin position="190"/>
        <end position="209"/>
    </location>
</feature>
<evidence type="ECO:0000259" key="3">
    <source>
        <dbReference type="Pfam" id="PF01551"/>
    </source>
</evidence>
<dbReference type="OrthoDB" id="9815541at2"/>
<protein>
    <submittedName>
        <fullName evidence="4">Putative peptidoglycan binding protein</fullName>
    </submittedName>
</protein>
<dbReference type="Pfam" id="PF01471">
    <property type="entry name" value="PG_binding_1"/>
    <property type="match status" value="6"/>
</dbReference>
<proteinExistence type="predicted"/>
<feature type="domain" description="Peptidoglycan binding-like" evidence="2">
    <location>
        <begin position="387"/>
        <end position="443"/>
    </location>
</feature>
<dbReference type="Gene3D" id="2.70.70.10">
    <property type="entry name" value="Glucose Permease (Domain IIA)"/>
    <property type="match status" value="1"/>
</dbReference>
<dbReference type="SUPFAM" id="SSF51261">
    <property type="entry name" value="Duplicated hybrid motif"/>
    <property type="match status" value="1"/>
</dbReference>
<dbReference type="CDD" id="cd12797">
    <property type="entry name" value="M23_peptidase"/>
    <property type="match status" value="1"/>
</dbReference>
<evidence type="ECO:0000313" key="5">
    <source>
        <dbReference type="Proteomes" id="UP000294558"/>
    </source>
</evidence>
<comment type="caution">
    <text evidence="4">The sequence shown here is derived from an EMBL/GenBank/DDBJ whole genome shotgun (WGS) entry which is preliminary data.</text>
</comment>
<feature type="compositionally biased region" description="Low complexity" evidence="1">
    <location>
        <begin position="190"/>
        <end position="202"/>
    </location>
</feature>
<sequence>MPSTRTTRPLRRITTLVAAGVTFTLLPLPFGATVHANAPATAVTGLALGARGDAVKQLQQALLNQGVPVDGGVDGVFGPGTESALKQFQAKRGFSQTGTVDTATAIALGLVSNSVFGLTQGASGNKVVELQNTLIAAGHRPAGGADGIFGPATVTALKAFQKAKGLAQSGDVNAPTAAALAAVSGGAAAEPAAEPASQPSSSRGSVQGLKIGSRGDAVKQLQQGLMNLGFTVVGGADGIYGVLTANAVKSFQNANGLSTSGSVDKATAQAFTAATSGGNGGTDDGDDGDDHDPSASSPFVGLQYGSIGADVKGLQQALIDAGVTVYGGADGVYGTHTVTAVKEFQGKHGLSKTGKVDQDTANALASRNPSGGTDTASIVGLKSGALGNTVKQLQQAMIDAGVTVRGGADGIFGPATTEALKSFQTSQGLPATGVVDQATAEALKDPKAPSSPSTGSTDGYAVYGERGSRVVDLQNALLAAGISFVGGADGAFGSATAGAIMSFQRANGLSVTGKLDDATAKALGLTAAPKPTTPDPATVKLDAFPVQGPCGFGDSYGYPRSGGRTHEGIDIIASEGNELYAVADGKVTKVYSDYPGSLAGNGIRLTRSDGSGTYYFYAHMSELADGIELGVPVKAGQLVGYIGNTGNSGTPHLHFEAHPNGGAAVNPYQALKAIDGCSITASRG</sequence>
<evidence type="ECO:0000313" key="4">
    <source>
        <dbReference type="EMBL" id="TDT16458.1"/>
    </source>
</evidence>
<dbReference type="InterPro" id="IPR052905">
    <property type="entry name" value="LD-transpeptidase_YkuD-like"/>
</dbReference>
<dbReference type="InterPro" id="IPR016047">
    <property type="entry name" value="M23ase_b-sheet_dom"/>
</dbReference>
<gene>
    <name evidence="4" type="ORF">BDK89_2048</name>
</gene>
<feature type="domain" description="M23ase beta-sheet core" evidence="3">
    <location>
        <begin position="565"/>
        <end position="667"/>
    </location>
</feature>
<dbReference type="EMBL" id="SOAU01000001">
    <property type="protein sequence ID" value="TDT16458.1"/>
    <property type="molecule type" value="Genomic_DNA"/>
</dbReference>
<feature type="domain" description="Peptidoglycan binding-like" evidence="2">
    <location>
        <begin position="123"/>
        <end position="180"/>
    </location>
</feature>
<organism evidence="4 5">
    <name type="scientific">Ilumatobacter fluminis</name>
    <dbReference type="NCBI Taxonomy" id="467091"/>
    <lineage>
        <taxon>Bacteria</taxon>
        <taxon>Bacillati</taxon>
        <taxon>Actinomycetota</taxon>
        <taxon>Acidimicrobiia</taxon>
        <taxon>Acidimicrobiales</taxon>
        <taxon>Ilumatobacteraceae</taxon>
        <taxon>Ilumatobacter</taxon>
    </lineage>
</organism>
<feature type="domain" description="Peptidoglycan binding-like" evidence="2">
    <location>
        <begin position="51"/>
        <end position="108"/>
    </location>
</feature>
<keyword evidence="5" id="KW-1185">Reference proteome</keyword>
<evidence type="ECO:0000259" key="2">
    <source>
        <dbReference type="Pfam" id="PF01471"/>
    </source>
</evidence>
<dbReference type="SUPFAM" id="SSF47090">
    <property type="entry name" value="PGBD-like"/>
    <property type="match status" value="6"/>
</dbReference>
<feature type="domain" description="Peptidoglycan binding-like" evidence="2">
    <location>
        <begin position="214"/>
        <end position="270"/>
    </location>
</feature>
<dbReference type="InterPro" id="IPR036365">
    <property type="entry name" value="PGBD-like_sf"/>
</dbReference>
<dbReference type="InterPro" id="IPR036366">
    <property type="entry name" value="PGBDSf"/>
</dbReference>
<dbReference type="Gene3D" id="1.10.101.10">
    <property type="entry name" value="PGBD-like superfamily/PGBD"/>
    <property type="match status" value="6"/>
</dbReference>
<dbReference type="PANTHER" id="PTHR41533:SF1">
    <property type="entry name" value="L,D-TRANSPEPTIDASE YCBB-RELATED"/>
    <property type="match status" value="1"/>
</dbReference>
<feature type="domain" description="Peptidoglycan binding-like" evidence="2">
    <location>
        <begin position="308"/>
        <end position="364"/>
    </location>
</feature>
<dbReference type="RefSeq" id="WP_133868836.1">
    <property type="nucleotide sequence ID" value="NZ_SOAU01000001.1"/>
</dbReference>
<name>A0A4V3EJ06_9ACTN</name>
<accession>A0A4V3EJ06</accession>
<dbReference type="PANTHER" id="PTHR41533">
    <property type="entry name" value="L,D-TRANSPEPTIDASE HI_1667-RELATED"/>
    <property type="match status" value="1"/>
</dbReference>
<dbReference type="AlphaFoldDB" id="A0A4V3EJ06"/>